<dbReference type="Proteomes" id="UP000301309">
    <property type="component" value="Unassembled WGS sequence"/>
</dbReference>
<name>A0A4D4KLT9_STRVO</name>
<organism evidence="1 2">
    <name type="scientific">Streptomyces violaceusniger</name>
    <dbReference type="NCBI Taxonomy" id="68280"/>
    <lineage>
        <taxon>Bacteria</taxon>
        <taxon>Bacillati</taxon>
        <taxon>Actinomycetota</taxon>
        <taxon>Actinomycetes</taxon>
        <taxon>Kitasatosporales</taxon>
        <taxon>Streptomycetaceae</taxon>
        <taxon>Streptomyces</taxon>
        <taxon>Streptomyces violaceusniger group</taxon>
    </lineage>
</organism>
<dbReference type="AlphaFoldDB" id="A0A4D4KLT9"/>
<proteinExistence type="predicted"/>
<evidence type="ECO:0000313" key="2">
    <source>
        <dbReference type="Proteomes" id="UP000301309"/>
    </source>
</evidence>
<reference evidence="1 2" key="1">
    <citation type="journal article" date="2020" name="Int. J. Syst. Evol. Microbiol.">
        <title>Reclassification of Streptomyces castelarensis and Streptomyces sporoclivatus as later heterotypic synonyms of Streptomyces antimycoticus.</title>
        <authorList>
            <person name="Komaki H."/>
            <person name="Tamura T."/>
        </authorList>
    </citation>
    <scope>NUCLEOTIDE SEQUENCE [LARGE SCALE GENOMIC DNA]</scope>
    <source>
        <strain evidence="1 2">NBRC 13459</strain>
    </source>
</reference>
<keyword evidence="2" id="KW-1185">Reference proteome</keyword>
<accession>A0A4D4KLT9</accession>
<evidence type="ECO:0000313" key="1">
    <source>
        <dbReference type="EMBL" id="GDY49542.1"/>
    </source>
</evidence>
<gene>
    <name evidence="1" type="ORF">SVIO_001650</name>
</gene>
<sequence length="60" mass="5934">MGTVASAYPHRVSKTEAGALVPRLSPGAAACCALSMRELATAGAMKTLDSAADNAQVAAT</sequence>
<dbReference type="EMBL" id="BJHW01000001">
    <property type="protein sequence ID" value="GDY49542.1"/>
    <property type="molecule type" value="Genomic_DNA"/>
</dbReference>
<comment type="caution">
    <text evidence="1">The sequence shown here is derived from an EMBL/GenBank/DDBJ whole genome shotgun (WGS) entry which is preliminary data.</text>
</comment>
<protein>
    <submittedName>
        <fullName evidence="1">Uncharacterized protein</fullName>
    </submittedName>
</protein>